<name>A0A1F5HB45_9BACT</name>
<dbReference type="Proteomes" id="UP000176751">
    <property type="component" value="Unassembled WGS sequence"/>
</dbReference>
<dbReference type="AlphaFoldDB" id="A0A1F5HB45"/>
<evidence type="ECO:0008006" key="3">
    <source>
        <dbReference type="Google" id="ProtNLM"/>
    </source>
</evidence>
<proteinExistence type="predicted"/>
<gene>
    <name evidence="1" type="ORF">A2196_01145</name>
</gene>
<comment type="caution">
    <text evidence="1">The sequence shown here is derived from an EMBL/GenBank/DDBJ whole genome shotgun (WGS) entry which is preliminary data.</text>
</comment>
<dbReference type="NCBIfam" id="TIGR04088">
    <property type="entry name" value="cognate_SipW"/>
    <property type="match status" value="1"/>
</dbReference>
<protein>
    <recommendedName>
        <fullName evidence="3">Camelysin metallo-endopeptidase</fullName>
    </recommendedName>
</protein>
<dbReference type="Pfam" id="PF12389">
    <property type="entry name" value="Peptidase_M73"/>
    <property type="match status" value="1"/>
</dbReference>
<reference evidence="1 2" key="1">
    <citation type="journal article" date="2016" name="Nat. Commun.">
        <title>Thousands of microbial genomes shed light on interconnected biogeochemical processes in an aquifer system.</title>
        <authorList>
            <person name="Anantharaman K."/>
            <person name="Brown C.T."/>
            <person name="Hug L.A."/>
            <person name="Sharon I."/>
            <person name="Castelle C.J."/>
            <person name="Probst A.J."/>
            <person name="Thomas B.C."/>
            <person name="Singh A."/>
            <person name="Wilkins M.J."/>
            <person name="Karaoz U."/>
            <person name="Brodie E.L."/>
            <person name="Williams K.H."/>
            <person name="Hubbard S.S."/>
            <person name="Banfield J.F."/>
        </authorList>
    </citation>
    <scope>NUCLEOTIDE SEQUENCE [LARGE SCALE GENOMIC DNA]</scope>
</reference>
<dbReference type="EMBL" id="MFCA01000029">
    <property type="protein sequence ID" value="OGE01300.1"/>
    <property type="molecule type" value="Genomic_DNA"/>
</dbReference>
<accession>A0A1F5HB45</accession>
<sequence>MFNSRILLSFGSIAVAAALVIGATFAYFSDTVTSNDNSFSTGILELKIRDNNEGFSDAITASTVANNMIPGGTSTESYVCFRNTGNYDIQEIILAMTASGDVDVLAPYVNTTKVELKAVTTADCGNFVSGGFTGADDFTPLFVSRFDGEGGEPSDSMVSLKEELNDVNGTNRSEDDLLDGIGALLPADPNVLLKFRTTWQLSASAPDSAQGKSVTVNTTFVGNQNEI</sequence>
<dbReference type="InterPro" id="IPR022121">
    <property type="entry name" value="Peptidase_M73_camelysin"/>
</dbReference>
<evidence type="ECO:0000313" key="1">
    <source>
        <dbReference type="EMBL" id="OGE01300.1"/>
    </source>
</evidence>
<evidence type="ECO:0000313" key="2">
    <source>
        <dbReference type="Proteomes" id="UP000176751"/>
    </source>
</evidence>
<dbReference type="InterPro" id="IPR023833">
    <property type="entry name" value="Signal_pept_SipW-depend-type"/>
</dbReference>
<organism evidence="1 2">
    <name type="scientific">Candidatus Curtissbacteria bacterium RIFOXYA1_FULL_41_14</name>
    <dbReference type="NCBI Taxonomy" id="1797737"/>
    <lineage>
        <taxon>Bacteria</taxon>
        <taxon>Candidatus Curtissiibacteriota</taxon>
    </lineage>
</organism>